<comment type="caution">
    <text evidence="2">The sequence shown here is derived from an EMBL/GenBank/DDBJ whole genome shotgun (WGS) entry which is preliminary data.</text>
</comment>
<accession>A0A420BGQ6</accession>
<dbReference type="InterPro" id="IPR036852">
    <property type="entry name" value="Peptidase_S8/S53_dom_sf"/>
</dbReference>
<dbReference type="GO" id="GO:0006508">
    <property type="term" value="P:proteolysis"/>
    <property type="evidence" value="ECO:0007669"/>
    <property type="project" value="InterPro"/>
</dbReference>
<dbReference type="RefSeq" id="WP_120257642.1">
    <property type="nucleotide sequence ID" value="NZ_RAPY01000001.1"/>
</dbReference>
<proteinExistence type="predicted"/>
<dbReference type="SUPFAM" id="SSF52743">
    <property type="entry name" value="Subtilisin-like"/>
    <property type="match status" value="1"/>
</dbReference>
<dbReference type="Proteomes" id="UP000286246">
    <property type="component" value="Unassembled WGS sequence"/>
</dbReference>
<organism evidence="2 3">
    <name type="scientific">Sphingobacterium detergens</name>
    <dbReference type="NCBI Taxonomy" id="1145106"/>
    <lineage>
        <taxon>Bacteria</taxon>
        <taxon>Pseudomonadati</taxon>
        <taxon>Bacteroidota</taxon>
        <taxon>Sphingobacteriia</taxon>
        <taxon>Sphingobacteriales</taxon>
        <taxon>Sphingobacteriaceae</taxon>
        <taxon>Sphingobacterium</taxon>
    </lineage>
</organism>
<dbReference type="AlphaFoldDB" id="A0A420BGQ6"/>
<keyword evidence="3" id="KW-1185">Reference proteome</keyword>
<dbReference type="CDD" id="cd04847">
    <property type="entry name" value="Peptidases_S8_Subtilisin_like_2"/>
    <property type="match status" value="1"/>
</dbReference>
<reference evidence="2 3" key="1">
    <citation type="submission" date="2018-09" db="EMBL/GenBank/DDBJ databases">
        <title>Genomic Encyclopedia of Type Strains, Phase III (KMG-III): the genomes of soil and plant-associated and newly described type strains.</title>
        <authorList>
            <person name="Whitman W."/>
        </authorList>
    </citation>
    <scope>NUCLEOTIDE SEQUENCE [LARGE SCALE GENOMIC DNA]</scope>
    <source>
        <strain evidence="2 3">CECT 7938</strain>
    </source>
</reference>
<evidence type="ECO:0000259" key="1">
    <source>
        <dbReference type="Pfam" id="PF00082"/>
    </source>
</evidence>
<dbReference type="Pfam" id="PF00082">
    <property type="entry name" value="Peptidase_S8"/>
    <property type="match status" value="1"/>
</dbReference>
<dbReference type="OrthoDB" id="1100338at2"/>
<sequence>MNKPHVLLRSDIQNEGIVPMKYNYGFGKTDDEATEEEREEEKQINLAGLADNLYKSATQFRSARDTRYQKRNSKLNIPKHIDYVKVNFLGQFAVKDYFNAWYKHFGLEIVEVTNFGSTILFAVVSDKDQEFQNFLSSIDTLVENAKDGGDRTYSHLIHYIETFELLSSNDIIKTDIEIDGILILKVPELLINSASKDVILQQLFQYLKEHGIKYTYDDGTNILEIYVAPLLDLEEVIDNFDIFLQVTSSRGTLVRPDSFNLAKKEYGFNLINIPDFPTVGIIDSGISFNTPLKPAVIVDENLNITATPVNEDNLDGGQGHGTAVAALASLGSEVITREYLGDFTPYCKLLPIKITDQYSSYLSIIKIVSVLKEAKSRYPEIKIFTLTVSFKEHKKFNENYSNYAYSLDRFAYENDCLIFISTGNNFAAAEQYNRYHLPHFNDESTNLCVPAESLNNMTVGACAESFRNGDFSGISNGREYPTMFSRKGHYNDALLQKGEKKNKLLFKPDMVMAGGDYCLDRFKWVTVEGNASMILLSADSAESFYQNVGTSFAAPLAANVGARIQKLYPSISSSSIKALMLNHCTDKFVYSPDWYKASLIGHGHLIKDEVLFSNENKISLIIEDSLDNDEFKIIPIKLPDYLINEDLKKSNGILKITTTLCFQFLPVKDNQLGYCPVHIAFGFFKNHTHGTILQKEEDIRSKLKTSLPVWSQNARFKTRPIPYSNVQKQSFPVNVNELIDENGIFKLGIHCLVHPQLRPGEDQPYLKGNKFSIAITIEETLKKENLTGKLYDELTAINQVEVLGNLDQEADLDA</sequence>
<feature type="domain" description="Peptidase S8/S53" evidence="1">
    <location>
        <begin position="278"/>
        <end position="587"/>
    </location>
</feature>
<name>A0A420BGQ6_SPHD1</name>
<dbReference type="EMBL" id="RAPY01000001">
    <property type="protein sequence ID" value="RKE55911.1"/>
    <property type="molecule type" value="Genomic_DNA"/>
</dbReference>
<evidence type="ECO:0000313" key="2">
    <source>
        <dbReference type="EMBL" id="RKE55911.1"/>
    </source>
</evidence>
<gene>
    <name evidence="2" type="ORF">DFQ12_0751</name>
</gene>
<protein>
    <submittedName>
        <fullName evidence="2">Subtilase family protein</fullName>
    </submittedName>
</protein>
<evidence type="ECO:0000313" key="3">
    <source>
        <dbReference type="Proteomes" id="UP000286246"/>
    </source>
</evidence>
<dbReference type="GO" id="GO:0004252">
    <property type="term" value="F:serine-type endopeptidase activity"/>
    <property type="evidence" value="ECO:0007669"/>
    <property type="project" value="InterPro"/>
</dbReference>
<dbReference type="InterPro" id="IPR034074">
    <property type="entry name" value="Y4bN_pept_dom"/>
</dbReference>
<dbReference type="InterPro" id="IPR000209">
    <property type="entry name" value="Peptidase_S8/S53_dom"/>
</dbReference>
<dbReference type="Gene3D" id="3.40.50.200">
    <property type="entry name" value="Peptidase S8/S53 domain"/>
    <property type="match status" value="1"/>
</dbReference>